<dbReference type="Gene3D" id="3.30.420.10">
    <property type="entry name" value="Ribonuclease H-like superfamily/Ribonuclease H"/>
    <property type="match status" value="1"/>
</dbReference>
<protein>
    <submittedName>
        <fullName evidence="1">Reverse transcriptase domain-containing protein</fullName>
    </submittedName>
</protein>
<gene>
    <name evidence="1" type="ORF">Tco_0990961</name>
</gene>
<sequence length="167" mass="19286">MRETDPLDKLARLYLKEVVTRHGIPVSIICDRDPRFASNFWRSLQNALGSSSRLNGCIADRDSSVRSYADLKRKPMGIQNGGDNSFARMFRLERGRTVLENGEVKTLDFILLRNGSKLVGREVNRLKRSRIPLVMVRWKSMEVLRSRWDVKIMSEENIHASSPRRTL</sequence>
<keyword evidence="1" id="KW-0695">RNA-directed DNA polymerase</keyword>
<dbReference type="SUPFAM" id="SSF53098">
    <property type="entry name" value="Ribonuclease H-like"/>
    <property type="match status" value="1"/>
</dbReference>
<keyword evidence="1" id="KW-0808">Transferase</keyword>
<reference evidence="1" key="1">
    <citation type="journal article" date="2022" name="Int. J. Mol. Sci.">
        <title>Draft Genome of Tanacetum Coccineum: Genomic Comparison of Closely Related Tanacetum-Family Plants.</title>
        <authorList>
            <person name="Yamashiro T."/>
            <person name="Shiraishi A."/>
            <person name="Nakayama K."/>
            <person name="Satake H."/>
        </authorList>
    </citation>
    <scope>NUCLEOTIDE SEQUENCE</scope>
</reference>
<dbReference type="InterPro" id="IPR012337">
    <property type="entry name" value="RNaseH-like_sf"/>
</dbReference>
<dbReference type="GO" id="GO:0003964">
    <property type="term" value="F:RNA-directed DNA polymerase activity"/>
    <property type="evidence" value="ECO:0007669"/>
    <property type="project" value="UniProtKB-KW"/>
</dbReference>
<dbReference type="EMBL" id="BQNB010016798">
    <property type="protein sequence ID" value="GJT55907.1"/>
    <property type="molecule type" value="Genomic_DNA"/>
</dbReference>
<reference evidence="1" key="2">
    <citation type="submission" date="2022-01" db="EMBL/GenBank/DDBJ databases">
        <authorList>
            <person name="Yamashiro T."/>
            <person name="Shiraishi A."/>
            <person name="Satake H."/>
            <person name="Nakayama K."/>
        </authorList>
    </citation>
    <scope>NUCLEOTIDE SEQUENCE</scope>
</reference>
<keyword evidence="2" id="KW-1185">Reference proteome</keyword>
<evidence type="ECO:0000313" key="2">
    <source>
        <dbReference type="Proteomes" id="UP001151760"/>
    </source>
</evidence>
<dbReference type="Proteomes" id="UP001151760">
    <property type="component" value="Unassembled WGS sequence"/>
</dbReference>
<name>A0ABQ5EYB0_9ASTR</name>
<keyword evidence="1" id="KW-0548">Nucleotidyltransferase</keyword>
<accession>A0ABQ5EYB0</accession>
<comment type="caution">
    <text evidence="1">The sequence shown here is derived from an EMBL/GenBank/DDBJ whole genome shotgun (WGS) entry which is preliminary data.</text>
</comment>
<dbReference type="InterPro" id="IPR036397">
    <property type="entry name" value="RNaseH_sf"/>
</dbReference>
<evidence type="ECO:0000313" key="1">
    <source>
        <dbReference type="EMBL" id="GJT55907.1"/>
    </source>
</evidence>
<organism evidence="1 2">
    <name type="scientific">Tanacetum coccineum</name>
    <dbReference type="NCBI Taxonomy" id="301880"/>
    <lineage>
        <taxon>Eukaryota</taxon>
        <taxon>Viridiplantae</taxon>
        <taxon>Streptophyta</taxon>
        <taxon>Embryophyta</taxon>
        <taxon>Tracheophyta</taxon>
        <taxon>Spermatophyta</taxon>
        <taxon>Magnoliopsida</taxon>
        <taxon>eudicotyledons</taxon>
        <taxon>Gunneridae</taxon>
        <taxon>Pentapetalae</taxon>
        <taxon>asterids</taxon>
        <taxon>campanulids</taxon>
        <taxon>Asterales</taxon>
        <taxon>Asteraceae</taxon>
        <taxon>Asteroideae</taxon>
        <taxon>Anthemideae</taxon>
        <taxon>Anthemidinae</taxon>
        <taxon>Tanacetum</taxon>
    </lineage>
</organism>
<proteinExistence type="predicted"/>